<evidence type="ECO:0000256" key="1">
    <source>
        <dbReference type="SAM" id="MobiDB-lite"/>
    </source>
</evidence>
<organism evidence="2 3">
    <name type="scientific">Pseudonocardia kongjuensis</name>
    <dbReference type="NCBI Taxonomy" id="102227"/>
    <lineage>
        <taxon>Bacteria</taxon>
        <taxon>Bacillati</taxon>
        <taxon>Actinomycetota</taxon>
        <taxon>Actinomycetes</taxon>
        <taxon>Pseudonocardiales</taxon>
        <taxon>Pseudonocardiaceae</taxon>
        <taxon>Pseudonocardia</taxon>
    </lineage>
</organism>
<evidence type="ECO:0000313" key="3">
    <source>
        <dbReference type="Proteomes" id="UP001501414"/>
    </source>
</evidence>
<feature type="region of interest" description="Disordered" evidence="1">
    <location>
        <begin position="171"/>
        <end position="190"/>
    </location>
</feature>
<dbReference type="Proteomes" id="UP001501414">
    <property type="component" value="Unassembled WGS sequence"/>
</dbReference>
<keyword evidence="3" id="KW-1185">Reference proteome</keyword>
<dbReference type="EMBL" id="BAAAJK010000053">
    <property type="protein sequence ID" value="GAA1402023.1"/>
    <property type="molecule type" value="Genomic_DNA"/>
</dbReference>
<evidence type="ECO:0008006" key="4">
    <source>
        <dbReference type="Google" id="ProtNLM"/>
    </source>
</evidence>
<name>A0ABN1Y9Y5_9PSEU</name>
<evidence type="ECO:0000313" key="2">
    <source>
        <dbReference type="EMBL" id="GAA1402023.1"/>
    </source>
</evidence>
<feature type="region of interest" description="Disordered" evidence="1">
    <location>
        <begin position="255"/>
        <end position="282"/>
    </location>
</feature>
<proteinExistence type="predicted"/>
<reference evidence="2 3" key="1">
    <citation type="journal article" date="2019" name="Int. J. Syst. Evol. Microbiol.">
        <title>The Global Catalogue of Microorganisms (GCM) 10K type strain sequencing project: providing services to taxonomists for standard genome sequencing and annotation.</title>
        <authorList>
            <consortium name="The Broad Institute Genomics Platform"/>
            <consortium name="The Broad Institute Genome Sequencing Center for Infectious Disease"/>
            <person name="Wu L."/>
            <person name="Ma J."/>
        </authorList>
    </citation>
    <scope>NUCLEOTIDE SEQUENCE [LARGE SCALE GENOMIC DNA]</scope>
    <source>
        <strain evidence="2 3">JCM 11896</strain>
    </source>
</reference>
<feature type="region of interest" description="Disordered" evidence="1">
    <location>
        <begin position="216"/>
        <end position="235"/>
    </location>
</feature>
<dbReference type="RefSeq" id="WP_344029417.1">
    <property type="nucleotide sequence ID" value="NZ_BAAAJK010000053.1"/>
</dbReference>
<comment type="caution">
    <text evidence="2">The sequence shown here is derived from an EMBL/GenBank/DDBJ whole genome shotgun (WGS) entry which is preliminary data.</text>
</comment>
<sequence>MPDPDAGADSLFEQLQAEAVGPLHLRLGDGDDPPVWTLAAVDSDGVCELDELHNPLDVVEALVGEDLADEIIDELEELPWSVTRTVAAQIREHFALADLPPGMWAHLVEQLDLYGADIESDLAEHRGADLLDWFRGRRPWPQLARFLTRLPEGSRYHAALLGDEELAREQIEAEQGDDEDGSSRRPPLVGETQGLSLLRAAVSALMRVEHAIYAAPAPKSKRGNPPRPLKGPLTAKDRLLDELGTAEVFDIFDQVTPGWRDDDEKPPAGYRESGSGLLIPDN</sequence>
<protein>
    <recommendedName>
        <fullName evidence="4">Tail assembly chaperone</fullName>
    </recommendedName>
</protein>
<accession>A0ABN1Y9Y5</accession>
<gene>
    <name evidence="2" type="ORF">GCM10009613_61260</name>
</gene>